<dbReference type="InterPro" id="IPR005196">
    <property type="entry name" value="Glyco_hydro_65_N"/>
</dbReference>
<evidence type="ECO:0000259" key="5">
    <source>
        <dbReference type="Pfam" id="PF03633"/>
    </source>
</evidence>
<evidence type="ECO:0000256" key="3">
    <source>
        <dbReference type="ARBA" id="ARBA00022679"/>
    </source>
</evidence>
<keyword evidence="2" id="KW-0328">Glycosyltransferase</keyword>
<keyword evidence="8" id="KW-1185">Reference proteome</keyword>
<dbReference type="InterPro" id="IPR017045">
    <property type="entry name" value="Malt_Pase/Glycosyl_Hdrlase"/>
</dbReference>
<keyword evidence="7" id="KW-0378">Hydrolase</keyword>
<organism evidence="7 8">
    <name type="scientific">Lapidilactobacillus achengensis</name>
    <dbReference type="NCBI Taxonomy" id="2486000"/>
    <lineage>
        <taxon>Bacteria</taxon>
        <taxon>Bacillati</taxon>
        <taxon>Bacillota</taxon>
        <taxon>Bacilli</taxon>
        <taxon>Lactobacillales</taxon>
        <taxon>Lactobacillaceae</taxon>
        <taxon>Lapidilactobacillus</taxon>
    </lineage>
</organism>
<sequence>MITDWQIEYQNIPNGPRSYGQESILTLGNGYLGWRGAPVLAQYSDDHYPGLYVAGIFNQTTTQVNHRDIVNEDMVNLPNPQLIRLFIDHQPLTVDYDQRCSCLNMDRGNLTEHFEYALPQGRLFVDTLKVVDPVHYHCLAEKISFHLDFAAQVTIEGVVDGLIQNQNVARYREFNSQEFKITKVGEHILQARTLKSELDLVVGARTTSEQVTFTTTYPEHSVIDQAVVSLEAGEEFTFERTMVVATSYETTDPVAEVKAELARSSFDRVQTTSQAHWREFWRRADVQIENDDPDLQRLVRMNVFHLHQAAQHLANQDLDASVGSRALTGEGYRGHIFWDELFLIPYYAEMDPDTAYDILQYRLKRLEAARKNAHAQHEVGALYPWQSAMYGDEQSQVIHLNPITHRWYQDNSRLQRHISLAVVYNIWYYTQVTGRYDLLNDGGLKVLLETSKFWLSKVTYDGERYHLSGIMGPDEFHEGYPGASSPGVNDNAYTNIMLVWSLNWLSELRHHPEVDFAAACHETDFSHHLLQKASDVANNLTIYIDDQGVIEQYQHYLALKELDLAAYHEKYGDIHRIDRILKSEGKSPNDYQVNKQADTLMAVYNLGEKMMHQLVNQLGYRLPRNWLRRNRDYYLARTVHGSTVSRPVFASVDVILGELDHAVENLVTAIRSDYDDIQGGTTAEGIHTGVMGGTLAVIEHAFAGIKYFEGQVIIEPQIPRSWRRLSFQQRFRDTWLSFNFQNSKLTLTTDHDLCVIVQENRIHLTAGRPAQIVLNPRF</sequence>
<dbReference type="Proteomes" id="UP001596310">
    <property type="component" value="Unassembled WGS sequence"/>
</dbReference>
<dbReference type="InterPro" id="IPR008928">
    <property type="entry name" value="6-hairpin_glycosidase_sf"/>
</dbReference>
<dbReference type="EMBL" id="JBHSSM010000014">
    <property type="protein sequence ID" value="MFC6314738.1"/>
    <property type="molecule type" value="Genomic_DNA"/>
</dbReference>
<dbReference type="InterPro" id="IPR012341">
    <property type="entry name" value="6hp_glycosidase-like_sf"/>
</dbReference>
<dbReference type="PANTHER" id="PTHR11051">
    <property type="entry name" value="GLYCOSYL HYDROLASE-RELATED"/>
    <property type="match status" value="1"/>
</dbReference>
<dbReference type="RefSeq" id="WP_125599469.1">
    <property type="nucleotide sequence ID" value="NZ_JBHSSM010000014.1"/>
</dbReference>
<feature type="domain" description="Glycoside hydrolase family 65 N-terminal" evidence="6">
    <location>
        <begin position="20"/>
        <end position="247"/>
    </location>
</feature>
<name>A0ABW1UN34_9LACO</name>
<proteinExistence type="inferred from homology"/>
<evidence type="ECO:0000259" key="6">
    <source>
        <dbReference type="Pfam" id="PF03636"/>
    </source>
</evidence>
<dbReference type="Gene3D" id="2.60.420.10">
    <property type="entry name" value="Maltose phosphorylase, domain 3"/>
    <property type="match status" value="1"/>
</dbReference>
<dbReference type="SUPFAM" id="SSF74650">
    <property type="entry name" value="Galactose mutarotase-like"/>
    <property type="match status" value="1"/>
</dbReference>
<dbReference type="InterPro" id="IPR011013">
    <property type="entry name" value="Gal_mutarotase_sf_dom"/>
</dbReference>
<feature type="domain" description="Glycoside hydrolase family 65 central catalytic" evidence="4">
    <location>
        <begin position="300"/>
        <end position="695"/>
    </location>
</feature>
<protein>
    <submittedName>
        <fullName evidence="7">Glycoside hydrolase family 65 protein</fullName>
    </submittedName>
</protein>
<dbReference type="SUPFAM" id="SSF48208">
    <property type="entry name" value="Six-hairpin glycosidases"/>
    <property type="match status" value="1"/>
</dbReference>
<dbReference type="PIRSF" id="PIRSF036289">
    <property type="entry name" value="Glycosyl_hydrolase_malt_phosph"/>
    <property type="match status" value="1"/>
</dbReference>
<evidence type="ECO:0000256" key="2">
    <source>
        <dbReference type="ARBA" id="ARBA00022676"/>
    </source>
</evidence>
<comment type="similarity">
    <text evidence="1">Belongs to the glycosyl hydrolase 65 family.</text>
</comment>
<gene>
    <name evidence="7" type="ORF">ACFQHW_04045</name>
</gene>
<dbReference type="Gene3D" id="2.70.98.40">
    <property type="entry name" value="Glycoside hydrolase, family 65, N-terminal domain"/>
    <property type="match status" value="1"/>
</dbReference>
<comment type="caution">
    <text evidence="7">The sequence shown here is derived from an EMBL/GenBank/DDBJ whole genome shotgun (WGS) entry which is preliminary data.</text>
</comment>
<dbReference type="Pfam" id="PF03633">
    <property type="entry name" value="Glyco_hydro_65C"/>
    <property type="match status" value="1"/>
</dbReference>
<evidence type="ECO:0000256" key="1">
    <source>
        <dbReference type="ARBA" id="ARBA00006768"/>
    </source>
</evidence>
<dbReference type="InterPro" id="IPR005195">
    <property type="entry name" value="Glyco_hydro_65_M"/>
</dbReference>
<dbReference type="InterPro" id="IPR005194">
    <property type="entry name" value="Glyco_hydro_65_C"/>
</dbReference>
<dbReference type="Gene3D" id="1.50.10.10">
    <property type="match status" value="1"/>
</dbReference>
<feature type="domain" description="Glycoside hydrolase family 65 C-terminal" evidence="5">
    <location>
        <begin position="709"/>
        <end position="749"/>
    </location>
</feature>
<accession>A0ABW1UN34</accession>
<dbReference type="PANTHER" id="PTHR11051:SF8">
    <property type="entry name" value="PROTEIN-GLUCOSYLGALACTOSYLHYDROXYLYSINE GLUCOSIDASE"/>
    <property type="match status" value="1"/>
</dbReference>
<evidence type="ECO:0000313" key="7">
    <source>
        <dbReference type="EMBL" id="MFC6314738.1"/>
    </source>
</evidence>
<keyword evidence="3" id="KW-0808">Transferase</keyword>
<evidence type="ECO:0000313" key="8">
    <source>
        <dbReference type="Proteomes" id="UP001596310"/>
    </source>
</evidence>
<dbReference type="InterPro" id="IPR037018">
    <property type="entry name" value="GH65_N"/>
</dbReference>
<dbReference type="GO" id="GO:0016787">
    <property type="term" value="F:hydrolase activity"/>
    <property type="evidence" value="ECO:0007669"/>
    <property type="project" value="UniProtKB-KW"/>
</dbReference>
<dbReference type="Pfam" id="PF03632">
    <property type="entry name" value="Glyco_hydro_65m"/>
    <property type="match status" value="1"/>
</dbReference>
<reference evidence="8" key="1">
    <citation type="journal article" date="2019" name="Int. J. Syst. Evol. Microbiol.">
        <title>The Global Catalogue of Microorganisms (GCM) 10K type strain sequencing project: providing services to taxonomists for standard genome sequencing and annotation.</title>
        <authorList>
            <consortium name="The Broad Institute Genomics Platform"/>
            <consortium name="The Broad Institute Genome Sequencing Center for Infectious Disease"/>
            <person name="Wu L."/>
            <person name="Ma J."/>
        </authorList>
    </citation>
    <scope>NUCLEOTIDE SEQUENCE [LARGE SCALE GENOMIC DNA]</scope>
    <source>
        <strain evidence="8">CCM 8897</strain>
    </source>
</reference>
<dbReference type="Pfam" id="PF03636">
    <property type="entry name" value="Glyco_hydro_65N"/>
    <property type="match status" value="1"/>
</dbReference>
<evidence type="ECO:0000259" key="4">
    <source>
        <dbReference type="Pfam" id="PF03632"/>
    </source>
</evidence>